<dbReference type="GO" id="GO:0004674">
    <property type="term" value="F:protein serine/threonine kinase activity"/>
    <property type="evidence" value="ECO:0007669"/>
    <property type="project" value="UniProtKB-KW"/>
</dbReference>
<keyword evidence="6 14" id="KW-0547">Nucleotide-binding</keyword>
<dbReference type="SMART" id="SM00220">
    <property type="entry name" value="S_TKc"/>
    <property type="match status" value="1"/>
</dbReference>
<dbReference type="EC" id="2.7.11.1" evidence="2"/>
<evidence type="ECO:0000256" key="7">
    <source>
        <dbReference type="ARBA" id="ARBA00022777"/>
    </source>
</evidence>
<keyword evidence="4 15" id="KW-0723">Serine/threonine-protein kinase</keyword>
<sequence>MSRQAWTDEDVRASIIPQKEFPTCSYRRGTRLGRGGYANVYKVLNVKTGGLFAGKVSPEHVSHLRKEARNLTRLNHSQIVKFIDYCEDKTNPAANVLVMELCAGGSLQDKIHDNPGGLTRKDNLQVMLQVGQAVEYLHGKGYFHGDLKPRNILIRSWSPIDVVVGDCAEVMKIDHINCHKQPHGTRSYCDDIWALGISLLGMMAQWPHYLMKEERVYPRKCATHARNLDKLNPGHDLVQVLLRLLEWDHNRRITASELVKLTAERLEAHPNFVEELKSPEGFQPLQFW</sequence>
<organism evidence="17 18">
    <name type="scientific">Fusarium redolens</name>
    <dbReference type="NCBI Taxonomy" id="48865"/>
    <lineage>
        <taxon>Eukaryota</taxon>
        <taxon>Fungi</taxon>
        <taxon>Dikarya</taxon>
        <taxon>Ascomycota</taxon>
        <taxon>Pezizomycotina</taxon>
        <taxon>Sordariomycetes</taxon>
        <taxon>Hypocreomycetidae</taxon>
        <taxon>Hypocreales</taxon>
        <taxon>Nectriaceae</taxon>
        <taxon>Fusarium</taxon>
        <taxon>Fusarium redolens species complex</taxon>
    </lineage>
</organism>
<evidence type="ECO:0000256" key="11">
    <source>
        <dbReference type="ARBA" id="ARBA00030237"/>
    </source>
</evidence>
<dbReference type="InterPro" id="IPR000719">
    <property type="entry name" value="Prot_kinase_dom"/>
</dbReference>
<dbReference type="RefSeq" id="XP_046057453.1">
    <property type="nucleotide sequence ID" value="XM_046194877.1"/>
</dbReference>
<feature type="binding site" evidence="14">
    <location>
        <position position="55"/>
    </location>
    <ligand>
        <name>ATP</name>
        <dbReference type="ChEBI" id="CHEBI:30616"/>
    </ligand>
</feature>
<comment type="subcellular location">
    <subcellularLocation>
        <location evidence="1">Preautophagosomal structure membrane</location>
        <topology evidence="1">Peripheral membrane protein</topology>
    </subcellularLocation>
</comment>
<evidence type="ECO:0000256" key="4">
    <source>
        <dbReference type="ARBA" id="ARBA00022527"/>
    </source>
</evidence>
<dbReference type="PROSITE" id="PS00107">
    <property type="entry name" value="PROTEIN_KINASE_ATP"/>
    <property type="match status" value="1"/>
</dbReference>
<comment type="catalytic activity">
    <reaction evidence="13">
        <text>L-seryl-[protein] + ATP = O-phospho-L-seryl-[protein] + ADP + H(+)</text>
        <dbReference type="Rhea" id="RHEA:17989"/>
        <dbReference type="Rhea" id="RHEA-COMP:9863"/>
        <dbReference type="Rhea" id="RHEA-COMP:11604"/>
        <dbReference type="ChEBI" id="CHEBI:15378"/>
        <dbReference type="ChEBI" id="CHEBI:29999"/>
        <dbReference type="ChEBI" id="CHEBI:30616"/>
        <dbReference type="ChEBI" id="CHEBI:83421"/>
        <dbReference type="ChEBI" id="CHEBI:456216"/>
        <dbReference type="EC" id="2.7.11.1"/>
    </reaction>
</comment>
<evidence type="ECO:0000256" key="9">
    <source>
        <dbReference type="ARBA" id="ARBA00022927"/>
    </source>
</evidence>
<keyword evidence="5" id="KW-0808">Transferase</keyword>
<dbReference type="GeneID" id="70224831"/>
<dbReference type="InterPro" id="IPR008271">
    <property type="entry name" value="Ser/Thr_kinase_AS"/>
</dbReference>
<evidence type="ECO:0000313" key="17">
    <source>
        <dbReference type="EMBL" id="KAH7270685.1"/>
    </source>
</evidence>
<dbReference type="OrthoDB" id="10252171at2759"/>
<keyword evidence="8 14" id="KW-0067">ATP-binding</keyword>
<evidence type="ECO:0000256" key="1">
    <source>
        <dbReference type="ARBA" id="ARBA00004623"/>
    </source>
</evidence>
<dbReference type="PANTHER" id="PTHR24348">
    <property type="entry name" value="SERINE/THREONINE-PROTEIN KINASE UNC-51-RELATED"/>
    <property type="match status" value="1"/>
</dbReference>
<dbReference type="InterPro" id="IPR017441">
    <property type="entry name" value="Protein_kinase_ATP_BS"/>
</dbReference>
<dbReference type="GO" id="GO:0034045">
    <property type="term" value="C:phagophore assembly site membrane"/>
    <property type="evidence" value="ECO:0007669"/>
    <property type="project" value="UniProtKB-SubCell"/>
</dbReference>
<dbReference type="PANTHER" id="PTHR24348:SF22">
    <property type="entry name" value="NON-SPECIFIC SERINE_THREONINE PROTEIN KINASE"/>
    <property type="match status" value="1"/>
</dbReference>
<dbReference type="Pfam" id="PF00069">
    <property type="entry name" value="Pkinase"/>
    <property type="match status" value="1"/>
</dbReference>
<dbReference type="GO" id="GO:0005524">
    <property type="term" value="F:ATP binding"/>
    <property type="evidence" value="ECO:0007669"/>
    <property type="project" value="UniProtKB-UniRule"/>
</dbReference>
<name>A0A9P9RA70_FUSRE</name>
<evidence type="ECO:0000256" key="15">
    <source>
        <dbReference type="RuleBase" id="RU000304"/>
    </source>
</evidence>
<evidence type="ECO:0000259" key="16">
    <source>
        <dbReference type="PROSITE" id="PS50011"/>
    </source>
</evidence>
<evidence type="ECO:0000256" key="13">
    <source>
        <dbReference type="ARBA" id="ARBA00048679"/>
    </source>
</evidence>
<keyword evidence="3" id="KW-0813">Transport</keyword>
<dbReference type="PROSITE" id="PS50011">
    <property type="entry name" value="PROTEIN_KINASE_DOM"/>
    <property type="match status" value="1"/>
</dbReference>
<comment type="caution">
    <text evidence="17">The sequence shown here is derived from an EMBL/GenBank/DDBJ whole genome shotgun (WGS) entry which is preliminary data.</text>
</comment>
<evidence type="ECO:0000256" key="12">
    <source>
        <dbReference type="ARBA" id="ARBA00047899"/>
    </source>
</evidence>
<evidence type="ECO:0000256" key="14">
    <source>
        <dbReference type="PROSITE-ProRule" id="PRU10141"/>
    </source>
</evidence>
<accession>A0A9P9RA70</accession>
<comment type="catalytic activity">
    <reaction evidence="12">
        <text>L-threonyl-[protein] + ATP = O-phospho-L-threonyl-[protein] + ADP + H(+)</text>
        <dbReference type="Rhea" id="RHEA:46608"/>
        <dbReference type="Rhea" id="RHEA-COMP:11060"/>
        <dbReference type="Rhea" id="RHEA-COMP:11605"/>
        <dbReference type="ChEBI" id="CHEBI:15378"/>
        <dbReference type="ChEBI" id="CHEBI:30013"/>
        <dbReference type="ChEBI" id="CHEBI:30616"/>
        <dbReference type="ChEBI" id="CHEBI:61977"/>
        <dbReference type="ChEBI" id="CHEBI:456216"/>
        <dbReference type="EC" id="2.7.11.1"/>
    </reaction>
</comment>
<dbReference type="Proteomes" id="UP000720189">
    <property type="component" value="Unassembled WGS sequence"/>
</dbReference>
<keyword evidence="9" id="KW-0653">Protein transport</keyword>
<keyword evidence="7 17" id="KW-0418">Kinase</keyword>
<dbReference type="InterPro" id="IPR045269">
    <property type="entry name" value="Atg1-like"/>
</dbReference>
<evidence type="ECO:0000313" key="18">
    <source>
        <dbReference type="Proteomes" id="UP000720189"/>
    </source>
</evidence>
<dbReference type="SUPFAM" id="SSF56112">
    <property type="entry name" value="Protein kinase-like (PK-like)"/>
    <property type="match status" value="1"/>
</dbReference>
<dbReference type="GO" id="GO:0015031">
    <property type="term" value="P:protein transport"/>
    <property type="evidence" value="ECO:0007669"/>
    <property type="project" value="UniProtKB-KW"/>
</dbReference>
<keyword evidence="18" id="KW-1185">Reference proteome</keyword>
<protein>
    <recommendedName>
        <fullName evidence="2">non-specific serine/threonine protein kinase</fullName>
        <ecNumber evidence="2">2.7.11.1</ecNumber>
    </recommendedName>
    <alternativeName>
        <fullName evidence="11">Autophagy-related protein 1</fullName>
    </alternativeName>
</protein>
<evidence type="ECO:0000256" key="8">
    <source>
        <dbReference type="ARBA" id="ARBA00022840"/>
    </source>
</evidence>
<evidence type="ECO:0000256" key="6">
    <source>
        <dbReference type="ARBA" id="ARBA00022741"/>
    </source>
</evidence>
<evidence type="ECO:0000256" key="2">
    <source>
        <dbReference type="ARBA" id="ARBA00012513"/>
    </source>
</evidence>
<evidence type="ECO:0000256" key="10">
    <source>
        <dbReference type="ARBA" id="ARBA00023006"/>
    </source>
</evidence>
<comment type="similarity">
    <text evidence="15">Belongs to the protein kinase superfamily.</text>
</comment>
<dbReference type="Gene3D" id="1.10.510.10">
    <property type="entry name" value="Transferase(Phosphotransferase) domain 1"/>
    <property type="match status" value="1"/>
</dbReference>
<evidence type="ECO:0000256" key="5">
    <source>
        <dbReference type="ARBA" id="ARBA00022679"/>
    </source>
</evidence>
<dbReference type="PROSITE" id="PS00108">
    <property type="entry name" value="PROTEIN_KINASE_ST"/>
    <property type="match status" value="1"/>
</dbReference>
<reference evidence="17" key="1">
    <citation type="journal article" date="2021" name="Nat. Commun.">
        <title>Genetic determinants of endophytism in the Arabidopsis root mycobiome.</title>
        <authorList>
            <person name="Mesny F."/>
            <person name="Miyauchi S."/>
            <person name="Thiergart T."/>
            <person name="Pickel B."/>
            <person name="Atanasova L."/>
            <person name="Karlsson M."/>
            <person name="Huettel B."/>
            <person name="Barry K.W."/>
            <person name="Haridas S."/>
            <person name="Chen C."/>
            <person name="Bauer D."/>
            <person name="Andreopoulos W."/>
            <person name="Pangilinan J."/>
            <person name="LaButti K."/>
            <person name="Riley R."/>
            <person name="Lipzen A."/>
            <person name="Clum A."/>
            <person name="Drula E."/>
            <person name="Henrissat B."/>
            <person name="Kohler A."/>
            <person name="Grigoriev I.V."/>
            <person name="Martin F.M."/>
            <person name="Hacquard S."/>
        </authorList>
    </citation>
    <scope>NUCLEOTIDE SEQUENCE</scope>
    <source>
        <strain evidence="17">MPI-CAGE-AT-0023</strain>
    </source>
</reference>
<dbReference type="EMBL" id="JAGMUX010000001">
    <property type="protein sequence ID" value="KAH7270685.1"/>
    <property type="molecule type" value="Genomic_DNA"/>
</dbReference>
<dbReference type="GO" id="GO:0005776">
    <property type="term" value="C:autophagosome"/>
    <property type="evidence" value="ECO:0007669"/>
    <property type="project" value="TreeGrafter"/>
</dbReference>
<dbReference type="CDD" id="cd00180">
    <property type="entry name" value="PKc"/>
    <property type="match status" value="1"/>
</dbReference>
<dbReference type="GO" id="GO:0010506">
    <property type="term" value="P:regulation of autophagy"/>
    <property type="evidence" value="ECO:0007669"/>
    <property type="project" value="InterPro"/>
</dbReference>
<dbReference type="GO" id="GO:0000045">
    <property type="term" value="P:autophagosome assembly"/>
    <property type="evidence" value="ECO:0007669"/>
    <property type="project" value="TreeGrafter"/>
</dbReference>
<feature type="domain" description="Protein kinase" evidence="16">
    <location>
        <begin position="26"/>
        <end position="272"/>
    </location>
</feature>
<proteinExistence type="inferred from homology"/>
<dbReference type="InterPro" id="IPR011009">
    <property type="entry name" value="Kinase-like_dom_sf"/>
</dbReference>
<gene>
    <name evidence="17" type="ORF">BKA55DRAFT_589071</name>
</gene>
<dbReference type="AlphaFoldDB" id="A0A9P9RA70"/>
<dbReference type="GO" id="GO:0005829">
    <property type="term" value="C:cytosol"/>
    <property type="evidence" value="ECO:0007669"/>
    <property type="project" value="TreeGrafter"/>
</dbReference>
<keyword evidence="10" id="KW-0072">Autophagy</keyword>
<evidence type="ECO:0000256" key="3">
    <source>
        <dbReference type="ARBA" id="ARBA00022448"/>
    </source>
</evidence>